<feature type="domain" description="Fumarate lyase N-terminal" evidence="2">
    <location>
        <begin position="11"/>
        <end position="340"/>
    </location>
</feature>
<dbReference type="EMBL" id="JBHUDE010000005">
    <property type="protein sequence ID" value="MFD1606220.1"/>
    <property type="molecule type" value="Genomic_DNA"/>
</dbReference>
<dbReference type="SUPFAM" id="SSF48557">
    <property type="entry name" value="L-aspartase-like"/>
    <property type="match status" value="1"/>
</dbReference>
<protein>
    <submittedName>
        <fullName evidence="4">Aspartate ammonia-lyase</fullName>
        <ecNumber evidence="4">4.3.1.1</ecNumber>
    </submittedName>
</protein>
<evidence type="ECO:0000259" key="3">
    <source>
        <dbReference type="Pfam" id="PF10415"/>
    </source>
</evidence>
<keyword evidence="1 4" id="KW-0456">Lyase</keyword>
<dbReference type="PRINTS" id="PR00149">
    <property type="entry name" value="FUMRATELYASE"/>
</dbReference>
<dbReference type="PANTHER" id="PTHR42696:SF2">
    <property type="entry name" value="ASPARTATE AMMONIA-LYASE"/>
    <property type="match status" value="1"/>
</dbReference>
<name>A0ABW4HLI2_9BACI</name>
<organism evidence="4 5">
    <name type="scientific">Oceanobacillus luteolus</name>
    <dbReference type="NCBI Taxonomy" id="1274358"/>
    <lineage>
        <taxon>Bacteria</taxon>
        <taxon>Bacillati</taxon>
        <taxon>Bacillota</taxon>
        <taxon>Bacilli</taxon>
        <taxon>Bacillales</taxon>
        <taxon>Bacillaceae</taxon>
        <taxon>Oceanobacillus</taxon>
    </lineage>
</organism>
<dbReference type="RefSeq" id="WP_379595595.1">
    <property type="nucleotide sequence ID" value="NZ_JBHUDE010000005.1"/>
</dbReference>
<sequence>MEVRVEKDFLGEVQIPDAAYYGVQSVRARDNFPITGYKVDETLIRAVGYVKKAAVMANAELGQLDKKLAEAIKQAAEEVIAGKFNDQFIVDPIQGGAGTSFNMNANEVIANRALEILGEEKGDYSIVSPNSHVNMAQSTNDVFPTAVNIALIDRLHGLAEKLADLVEAFKSKSQEFDHVIKMGRTHLQDAVPIRLGQEFIGYYSVMQRDLERISSSMKGLRSVNMGGTSVGTGLNALPEYTEKVVEYLTDLTGFEIKSSESLIDATQNTDVYTEVSSMLKIHALNISKIANDLRLMSSGPTAGFGEINLPARQSGSSIMPGKVNPVICEVINQIAYQVVGNDTTIGMAAENGQLELNVMKPVLVFNLLESISILENGLRIFREYAIEGMTANIEHCRNMVERSISLVTAINPYVGYEKATEVARIALETNRPIREICIDNGILTEAEVDMILDLNNLTSPGIAGKDKVYAGK</sequence>
<reference evidence="5" key="1">
    <citation type="journal article" date="2019" name="Int. J. Syst. Evol. Microbiol.">
        <title>The Global Catalogue of Microorganisms (GCM) 10K type strain sequencing project: providing services to taxonomists for standard genome sequencing and annotation.</title>
        <authorList>
            <consortium name="The Broad Institute Genomics Platform"/>
            <consortium name="The Broad Institute Genome Sequencing Center for Infectious Disease"/>
            <person name="Wu L."/>
            <person name="Ma J."/>
        </authorList>
    </citation>
    <scope>NUCLEOTIDE SEQUENCE [LARGE SCALE GENOMIC DNA]</scope>
    <source>
        <strain evidence="5">CGMCC 1.12376</strain>
    </source>
</reference>
<dbReference type="PROSITE" id="PS00163">
    <property type="entry name" value="FUMARATE_LYASES"/>
    <property type="match status" value="1"/>
</dbReference>
<accession>A0ABW4HLI2</accession>
<dbReference type="CDD" id="cd01357">
    <property type="entry name" value="Aspartase"/>
    <property type="match status" value="1"/>
</dbReference>
<proteinExistence type="predicted"/>
<keyword evidence="5" id="KW-1185">Reference proteome</keyword>
<comment type="caution">
    <text evidence="4">The sequence shown here is derived from an EMBL/GenBank/DDBJ whole genome shotgun (WGS) entry which is preliminary data.</text>
</comment>
<dbReference type="Gene3D" id="1.10.275.10">
    <property type="entry name" value="Fumarase/aspartase (N-terminal domain)"/>
    <property type="match status" value="1"/>
</dbReference>
<dbReference type="InterPro" id="IPR022761">
    <property type="entry name" value="Fumarate_lyase_N"/>
</dbReference>
<dbReference type="Pfam" id="PF00206">
    <property type="entry name" value="Lyase_1"/>
    <property type="match status" value="1"/>
</dbReference>
<dbReference type="NCBIfam" id="NF008909">
    <property type="entry name" value="PRK12273.1"/>
    <property type="match status" value="1"/>
</dbReference>
<dbReference type="InterPro" id="IPR000362">
    <property type="entry name" value="Fumarate_lyase_fam"/>
</dbReference>
<feature type="domain" description="Fumarase C C-terminal" evidence="3">
    <location>
        <begin position="406"/>
        <end position="458"/>
    </location>
</feature>
<dbReference type="InterPro" id="IPR018951">
    <property type="entry name" value="Fumarase_C_C"/>
</dbReference>
<dbReference type="Proteomes" id="UP001597221">
    <property type="component" value="Unassembled WGS sequence"/>
</dbReference>
<dbReference type="GO" id="GO:0008797">
    <property type="term" value="F:aspartate ammonia-lyase activity"/>
    <property type="evidence" value="ECO:0007669"/>
    <property type="project" value="UniProtKB-EC"/>
</dbReference>
<dbReference type="InterPro" id="IPR024083">
    <property type="entry name" value="Fumarase/histidase_N"/>
</dbReference>
<dbReference type="Pfam" id="PF10415">
    <property type="entry name" value="FumaraseC_C"/>
    <property type="match status" value="1"/>
</dbReference>
<dbReference type="Gene3D" id="1.10.40.30">
    <property type="entry name" value="Fumarase/aspartase (C-terminal domain)"/>
    <property type="match status" value="1"/>
</dbReference>
<dbReference type="InterPro" id="IPR051546">
    <property type="entry name" value="Aspartate_Ammonia-Lyase"/>
</dbReference>
<evidence type="ECO:0000313" key="5">
    <source>
        <dbReference type="Proteomes" id="UP001597221"/>
    </source>
</evidence>
<dbReference type="EC" id="4.3.1.1" evidence="4"/>
<dbReference type="PRINTS" id="PR00145">
    <property type="entry name" value="ARGSUCLYASE"/>
</dbReference>
<dbReference type="Gene3D" id="1.20.200.10">
    <property type="entry name" value="Fumarase/aspartase (Central domain)"/>
    <property type="match status" value="1"/>
</dbReference>
<gene>
    <name evidence="4" type="ORF">ACFSBH_00865</name>
</gene>
<dbReference type="InterPro" id="IPR008948">
    <property type="entry name" value="L-Aspartase-like"/>
</dbReference>
<dbReference type="InterPro" id="IPR020557">
    <property type="entry name" value="Fumarate_lyase_CS"/>
</dbReference>
<evidence type="ECO:0000259" key="2">
    <source>
        <dbReference type="Pfam" id="PF00206"/>
    </source>
</evidence>
<evidence type="ECO:0000313" key="4">
    <source>
        <dbReference type="EMBL" id="MFD1606220.1"/>
    </source>
</evidence>
<dbReference type="PANTHER" id="PTHR42696">
    <property type="entry name" value="ASPARTATE AMMONIA-LYASE"/>
    <property type="match status" value="1"/>
</dbReference>
<evidence type="ECO:0000256" key="1">
    <source>
        <dbReference type="ARBA" id="ARBA00023239"/>
    </source>
</evidence>